<dbReference type="Proteomes" id="UP000646749">
    <property type="component" value="Unassembled WGS sequence"/>
</dbReference>
<dbReference type="EMBL" id="BONW01000032">
    <property type="protein sequence ID" value="GIG91058.1"/>
    <property type="molecule type" value="Genomic_DNA"/>
</dbReference>
<evidence type="ECO:0000313" key="2">
    <source>
        <dbReference type="EMBL" id="GIG91058.1"/>
    </source>
</evidence>
<evidence type="ECO:0008006" key="4">
    <source>
        <dbReference type="Google" id="ProtNLM"/>
    </source>
</evidence>
<protein>
    <recommendedName>
        <fullName evidence="4">Flavin reductase</fullName>
    </recommendedName>
</protein>
<evidence type="ECO:0000256" key="1">
    <source>
        <dbReference type="SAM" id="MobiDB-lite"/>
    </source>
</evidence>
<gene>
    <name evidence="2" type="ORF">Pen02_59940</name>
</gene>
<organism evidence="2 3">
    <name type="scientific">Plantactinospora endophytica</name>
    <dbReference type="NCBI Taxonomy" id="673535"/>
    <lineage>
        <taxon>Bacteria</taxon>
        <taxon>Bacillati</taxon>
        <taxon>Actinomycetota</taxon>
        <taxon>Actinomycetes</taxon>
        <taxon>Micromonosporales</taxon>
        <taxon>Micromonosporaceae</taxon>
        <taxon>Plantactinospora</taxon>
    </lineage>
</organism>
<name>A0ABQ4E8N4_9ACTN</name>
<feature type="region of interest" description="Disordered" evidence="1">
    <location>
        <begin position="103"/>
        <end position="122"/>
    </location>
</feature>
<evidence type="ECO:0000313" key="3">
    <source>
        <dbReference type="Proteomes" id="UP000646749"/>
    </source>
</evidence>
<keyword evidence="3" id="KW-1185">Reference proteome</keyword>
<feature type="region of interest" description="Disordered" evidence="1">
    <location>
        <begin position="1"/>
        <end position="26"/>
    </location>
</feature>
<proteinExistence type="predicted"/>
<accession>A0ABQ4E8N4</accession>
<comment type="caution">
    <text evidence="2">The sequence shown here is derived from an EMBL/GenBank/DDBJ whole genome shotgun (WGS) entry which is preliminary data.</text>
</comment>
<reference evidence="2 3" key="1">
    <citation type="submission" date="2021-01" db="EMBL/GenBank/DDBJ databases">
        <title>Whole genome shotgun sequence of Plantactinospora endophytica NBRC 110450.</title>
        <authorList>
            <person name="Komaki H."/>
            <person name="Tamura T."/>
        </authorList>
    </citation>
    <scope>NUCLEOTIDE SEQUENCE [LARGE SCALE GENOMIC DNA]</scope>
    <source>
        <strain evidence="2 3">NBRC 110450</strain>
    </source>
</reference>
<sequence length="122" mass="13151">MTPLDDVGRPGSRSASADSPTGPWTRPLFARFRAHTPMRPLFRCRACGARWPCQPARLALLLIYRGDRQGLRLHLAGKLLNALADQPRTDAVTLAVRFLGWLPGSPGAGADATGRQPPRSAG</sequence>